<organism evidence="1 2">
    <name type="scientific">Chrysochloris asiatica</name>
    <name type="common">Cape golden mole</name>
    <dbReference type="NCBI Taxonomy" id="185453"/>
    <lineage>
        <taxon>Eukaryota</taxon>
        <taxon>Metazoa</taxon>
        <taxon>Chordata</taxon>
        <taxon>Craniata</taxon>
        <taxon>Vertebrata</taxon>
        <taxon>Euteleostomi</taxon>
        <taxon>Mammalia</taxon>
        <taxon>Eutheria</taxon>
        <taxon>Afrotheria</taxon>
        <taxon>Chrysochloridae</taxon>
        <taxon>Chrysochlorinae</taxon>
        <taxon>Chrysochloris</taxon>
    </lineage>
</organism>
<dbReference type="GeneID" id="102818272"/>
<dbReference type="Proteomes" id="UP000504623">
    <property type="component" value="Unplaced"/>
</dbReference>
<sequence length="65" mass="7974">MVRRFLVTVRIRRRNAPPRVRRFVVDIARPASEWGDSWPPLALLLRFVRDQLRMLRRRRGFKNDM</sequence>
<keyword evidence="2" id="KW-0649">Protein kinase inhibitor</keyword>
<gene>
    <name evidence="2" type="primary">LOC102818272</name>
</gene>
<dbReference type="GO" id="GO:0008285">
    <property type="term" value="P:negative regulation of cell population proliferation"/>
    <property type="evidence" value="ECO:0007669"/>
    <property type="project" value="InterPro"/>
</dbReference>
<dbReference type="Pfam" id="PF07392">
    <property type="entry name" value="P19Arf_N"/>
    <property type="match status" value="1"/>
</dbReference>
<protein>
    <submittedName>
        <fullName evidence="2">Cyclin-dependent kinase inhibitor 2A, isoform 4-like</fullName>
    </submittedName>
</protein>
<reference evidence="2" key="1">
    <citation type="submission" date="2025-08" db="UniProtKB">
        <authorList>
            <consortium name="RefSeq"/>
        </authorList>
    </citation>
    <scope>IDENTIFICATION</scope>
    <source>
        <tissue evidence="2">Spleen</tissue>
    </source>
</reference>
<dbReference type="GO" id="GO:0006915">
    <property type="term" value="P:apoptotic process"/>
    <property type="evidence" value="ECO:0007669"/>
    <property type="project" value="InterPro"/>
</dbReference>
<dbReference type="GO" id="GO:0004860">
    <property type="term" value="F:protein kinase inhibitor activity"/>
    <property type="evidence" value="ECO:0007669"/>
    <property type="project" value="UniProtKB-KW"/>
</dbReference>
<name>A0A9B0TMX0_CHRAS</name>
<evidence type="ECO:0000313" key="2">
    <source>
        <dbReference type="RefSeq" id="XP_006864560.1"/>
    </source>
</evidence>
<dbReference type="RefSeq" id="XP_006864560.1">
    <property type="nucleotide sequence ID" value="XM_006864498.1"/>
</dbReference>
<dbReference type="GO" id="GO:0051726">
    <property type="term" value="P:regulation of cell cycle"/>
    <property type="evidence" value="ECO:0007669"/>
    <property type="project" value="InterPro"/>
</dbReference>
<accession>A0A9B0TMX0</accession>
<dbReference type="AlphaFoldDB" id="A0A9B0TMX0"/>
<keyword evidence="1" id="KW-1185">Reference proteome</keyword>
<proteinExistence type="predicted"/>
<dbReference type="InterPro" id="IPR010868">
    <property type="entry name" value="Tumor_suppres_ARF"/>
</dbReference>
<evidence type="ECO:0000313" key="1">
    <source>
        <dbReference type="Proteomes" id="UP000504623"/>
    </source>
</evidence>